<organism evidence="2 3">
    <name type="scientific">Morella rubra</name>
    <name type="common">Chinese bayberry</name>
    <dbReference type="NCBI Taxonomy" id="262757"/>
    <lineage>
        <taxon>Eukaryota</taxon>
        <taxon>Viridiplantae</taxon>
        <taxon>Streptophyta</taxon>
        <taxon>Embryophyta</taxon>
        <taxon>Tracheophyta</taxon>
        <taxon>Spermatophyta</taxon>
        <taxon>Magnoliopsida</taxon>
        <taxon>eudicotyledons</taxon>
        <taxon>Gunneridae</taxon>
        <taxon>Pentapetalae</taxon>
        <taxon>rosids</taxon>
        <taxon>fabids</taxon>
        <taxon>Fagales</taxon>
        <taxon>Myricaceae</taxon>
        <taxon>Morella</taxon>
    </lineage>
</organism>
<feature type="chain" id="PRO_5025522342" description="CLAVATA3/ESR (CLE)-related protein 25" evidence="1">
    <location>
        <begin position="33"/>
        <end position="79"/>
    </location>
</feature>
<comment type="caution">
    <text evidence="2">The sequence shown here is derived from an EMBL/GenBank/DDBJ whole genome shotgun (WGS) entry which is preliminary data.</text>
</comment>
<keyword evidence="1" id="KW-0732">Signal</keyword>
<name>A0A6A1W5Y4_9ROSI</name>
<feature type="signal peptide" evidence="1">
    <location>
        <begin position="1"/>
        <end position="32"/>
    </location>
</feature>
<protein>
    <recommendedName>
        <fullName evidence="4">CLAVATA3/ESR (CLE)-related protein 25</fullName>
    </recommendedName>
</protein>
<evidence type="ECO:0000313" key="2">
    <source>
        <dbReference type="EMBL" id="KAB1220293.1"/>
    </source>
</evidence>
<evidence type="ECO:0000313" key="3">
    <source>
        <dbReference type="Proteomes" id="UP000516437"/>
    </source>
</evidence>
<evidence type="ECO:0008006" key="4">
    <source>
        <dbReference type="Google" id="ProtNLM"/>
    </source>
</evidence>
<proteinExistence type="predicted"/>
<accession>A0A6A1W5Y4</accession>
<dbReference type="EMBL" id="RXIC02000021">
    <property type="protein sequence ID" value="KAB1220293.1"/>
    <property type="molecule type" value="Genomic_DNA"/>
</dbReference>
<dbReference type="AlphaFoldDB" id="A0A6A1W5Y4"/>
<keyword evidence="3" id="KW-1185">Reference proteome</keyword>
<dbReference type="Proteomes" id="UP000516437">
    <property type="component" value="Chromosome 3"/>
</dbReference>
<gene>
    <name evidence="2" type="ORF">CJ030_MR3G019039</name>
</gene>
<evidence type="ECO:0000256" key="1">
    <source>
        <dbReference type="SAM" id="SignalP"/>
    </source>
</evidence>
<sequence>MQVHQSLQVGTLLRKLMILAFLSLLVCGEGEAAMVVGVHSQSRNVQEKQQFKHLIRHSSDLYVSSKRKVPNASDPLHNR</sequence>
<reference evidence="2 3" key="1">
    <citation type="journal article" date="2019" name="Plant Biotechnol. J.">
        <title>The red bayberry genome and genetic basis of sex determination.</title>
        <authorList>
            <person name="Jia H.M."/>
            <person name="Jia H.J."/>
            <person name="Cai Q.L."/>
            <person name="Wang Y."/>
            <person name="Zhao H.B."/>
            <person name="Yang W.F."/>
            <person name="Wang G.Y."/>
            <person name="Li Y.H."/>
            <person name="Zhan D.L."/>
            <person name="Shen Y.T."/>
            <person name="Niu Q.F."/>
            <person name="Chang L."/>
            <person name="Qiu J."/>
            <person name="Zhao L."/>
            <person name="Xie H.B."/>
            <person name="Fu W.Y."/>
            <person name="Jin J."/>
            <person name="Li X.W."/>
            <person name="Jiao Y."/>
            <person name="Zhou C.C."/>
            <person name="Tu T."/>
            <person name="Chai C.Y."/>
            <person name="Gao J.L."/>
            <person name="Fan L.J."/>
            <person name="van de Weg E."/>
            <person name="Wang J.Y."/>
            <person name="Gao Z.S."/>
        </authorList>
    </citation>
    <scope>NUCLEOTIDE SEQUENCE [LARGE SCALE GENOMIC DNA]</scope>
    <source>
        <tissue evidence="2">Leaves</tissue>
    </source>
</reference>
<dbReference type="OrthoDB" id="852014at2759"/>